<dbReference type="RefSeq" id="XP_002951626.1">
    <property type="nucleotide sequence ID" value="XM_002951580.1"/>
</dbReference>
<dbReference type="Proteomes" id="UP000001058">
    <property type="component" value="Unassembled WGS sequence"/>
</dbReference>
<feature type="region of interest" description="Disordered" evidence="1">
    <location>
        <begin position="444"/>
        <end position="464"/>
    </location>
</feature>
<dbReference type="KEGG" id="vcn:VOLCADRAFT_92151"/>
<accession>D8TYR3</accession>
<evidence type="ECO:0000256" key="1">
    <source>
        <dbReference type="SAM" id="MobiDB-lite"/>
    </source>
</evidence>
<name>D8TYR3_VOLCA</name>
<evidence type="ECO:0000313" key="2">
    <source>
        <dbReference type="EMBL" id="EFJ47437.1"/>
    </source>
</evidence>
<protein>
    <submittedName>
        <fullName evidence="2">Uncharacterized protein</fullName>
    </submittedName>
</protein>
<dbReference type="OrthoDB" id="549669at2759"/>
<organism evidence="3">
    <name type="scientific">Volvox carteri f. nagariensis</name>
    <dbReference type="NCBI Taxonomy" id="3068"/>
    <lineage>
        <taxon>Eukaryota</taxon>
        <taxon>Viridiplantae</taxon>
        <taxon>Chlorophyta</taxon>
        <taxon>core chlorophytes</taxon>
        <taxon>Chlorophyceae</taxon>
        <taxon>CS clade</taxon>
        <taxon>Chlamydomonadales</taxon>
        <taxon>Volvocaceae</taxon>
        <taxon>Volvox</taxon>
    </lineage>
</organism>
<sequence>MQDHNESRCAVLREIGHSAIRVDVLGTPRLSDRVGSTLVTSAPQLQHLVLQLSEPNAAKGADQVLTTIGNRLRALDLLVASHGTLPAVSLEDCTALQELRLVLDMHPLAPLGPLRMRGDEAPPAVAAIAALGPCLRSLELVGSAVPRVLDPPHRLAGLTDLTALTRLKIDMPQGFLAAGAAAEVRDGDGGGSGEVARPGSVLAADAAAAAAVCAAGLRWRAVPVAASLGSLVELHLGRSYELTVYDMAVLAPAPQLALLACRNIVLPPTTPTTTTMGSAREHPPLSCPAVRSRPPAVPLPQRLRELQVRRLPSAPVLAALESLPAPGLQVLKCHLSAAGFPAAVLPLDAALEDQAVAPGGESQTAAVAAAAQQAGELAAVGGGGGTTSAALGGGGSSIVSLQLALVGTSCAAESMVAEPWVAEVALSAFHLIARLLFARALPSPSSPPPGSLSHPAATAVAPPPPLLIRPFERGGGGRRAGRGGSGAAASASTMLRGPYAGSWLSTLSVLSSAGLTSLQLRHFEFEWEDLQLLRVAFPLPKSCEVRECEGGCEEPRRRVRVGCIWIRIGCLVHWRGVGSSIAVAVYSSKGNHFAPPI</sequence>
<feature type="region of interest" description="Disordered" evidence="1">
    <location>
        <begin position="273"/>
        <end position="294"/>
    </location>
</feature>
<dbReference type="EMBL" id="GL378345">
    <property type="protein sequence ID" value="EFJ47437.1"/>
    <property type="molecule type" value="Genomic_DNA"/>
</dbReference>
<dbReference type="AlphaFoldDB" id="D8TYR3"/>
<proteinExistence type="predicted"/>
<dbReference type="GeneID" id="9615710"/>
<evidence type="ECO:0000313" key="3">
    <source>
        <dbReference type="Proteomes" id="UP000001058"/>
    </source>
</evidence>
<dbReference type="InParanoid" id="D8TYR3"/>
<gene>
    <name evidence="2" type="ORF">VOLCADRAFT_92151</name>
</gene>
<reference evidence="2 3" key="1">
    <citation type="journal article" date="2010" name="Science">
        <title>Genomic analysis of organismal complexity in the multicellular green alga Volvox carteri.</title>
        <authorList>
            <person name="Prochnik S.E."/>
            <person name="Umen J."/>
            <person name="Nedelcu A.M."/>
            <person name="Hallmann A."/>
            <person name="Miller S.M."/>
            <person name="Nishii I."/>
            <person name="Ferris P."/>
            <person name="Kuo A."/>
            <person name="Mitros T."/>
            <person name="Fritz-Laylin L.K."/>
            <person name="Hellsten U."/>
            <person name="Chapman J."/>
            <person name="Simakov O."/>
            <person name="Rensing S.A."/>
            <person name="Terry A."/>
            <person name="Pangilinan J."/>
            <person name="Kapitonov V."/>
            <person name="Jurka J."/>
            <person name="Salamov A."/>
            <person name="Shapiro H."/>
            <person name="Schmutz J."/>
            <person name="Grimwood J."/>
            <person name="Lindquist E."/>
            <person name="Lucas S."/>
            <person name="Grigoriev I.V."/>
            <person name="Schmitt R."/>
            <person name="Kirk D."/>
            <person name="Rokhsar D.S."/>
        </authorList>
    </citation>
    <scope>NUCLEOTIDE SEQUENCE [LARGE SCALE GENOMIC DNA]</scope>
    <source>
        <strain evidence="3">f. Nagariensis / Eve</strain>
    </source>
</reference>
<keyword evidence="3" id="KW-1185">Reference proteome</keyword>
<feature type="compositionally biased region" description="Low complexity" evidence="1">
    <location>
        <begin position="451"/>
        <end position="460"/>
    </location>
</feature>